<keyword evidence="3" id="KW-0012">Acyltransferase</keyword>
<feature type="transmembrane region" description="Helical" evidence="1">
    <location>
        <begin position="222"/>
        <end position="251"/>
    </location>
</feature>
<feature type="transmembrane region" description="Helical" evidence="1">
    <location>
        <begin position="86"/>
        <end position="103"/>
    </location>
</feature>
<evidence type="ECO:0000259" key="2">
    <source>
        <dbReference type="Pfam" id="PF01757"/>
    </source>
</evidence>
<dbReference type="RefSeq" id="WP_193687911.1">
    <property type="nucleotide sequence ID" value="NZ_CP062941.1"/>
</dbReference>
<evidence type="ECO:0000313" key="4">
    <source>
        <dbReference type="Proteomes" id="UP000593875"/>
    </source>
</evidence>
<feature type="transmembrane region" description="Helical" evidence="1">
    <location>
        <begin position="302"/>
        <end position="322"/>
    </location>
</feature>
<dbReference type="GO" id="GO:0000271">
    <property type="term" value="P:polysaccharide biosynthetic process"/>
    <property type="evidence" value="ECO:0007669"/>
    <property type="project" value="TreeGrafter"/>
</dbReference>
<dbReference type="PANTHER" id="PTHR23028:SF53">
    <property type="entry name" value="ACYL_TRANSF_3 DOMAIN-CONTAINING PROTEIN"/>
    <property type="match status" value="1"/>
</dbReference>
<reference evidence="3 4" key="1">
    <citation type="submission" date="2020-10" db="EMBL/GenBank/DDBJ databases">
        <title>Genome sequencing of Massilia sp. LPB0304.</title>
        <authorList>
            <person name="Kim J."/>
        </authorList>
    </citation>
    <scope>NUCLEOTIDE SEQUENCE [LARGE SCALE GENOMIC DNA]</scope>
    <source>
        <strain evidence="3 4">LPB0304</strain>
    </source>
</reference>
<feature type="transmembrane region" description="Helical" evidence="1">
    <location>
        <begin position="7"/>
        <end position="28"/>
    </location>
</feature>
<keyword evidence="3" id="KW-0808">Transferase</keyword>
<dbReference type="Pfam" id="PF01757">
    <property type="entry name" value="Acyl_transf_3"/>
    <property type="match status" value="1"/>
</dbReference>
<accession>A0A7L9U7U1</accession>
<organism evidence="3 4">
    <name type="scientific">Massilia litorea</name>
    <dbReference type="NCBI Taxonomy" id="2769491"/>
    <lineage>
        <taxon>Bacteria</taxon>
        <taxon>Pseudomonadati</taxon>
        <taxon>Pseudomonadota</taxon>
        <taxon>Betaproteobacteria</taxon>
        <taxon>Burkholderiales</taxon>
        <taxon>Oxalobacteraceae</taxon>
        <taxon>Telluria group</taxon>
        <taxon>Massilia</taxon>
    </lineage>
</organism>
<feature type="transmembrane region" description="Helical" evidence="1">
    <location>
        <begin position="134"/>
        <end position="153"/>
    </location>
</feature>
<evidence type="ECO:0000256" key="1">
    <source>
        <dbReference type="SAM" id="Phobius"/>
    </source>
</evidence>
<feature type="transmembrane region" description="Helical" evidence="1">
    <location>
        <begin position="263"/>
        <end position="281"/>
    </location>
</feature>
<dbReference type="GO" id="GO:0016020">
    <property type="term" value="C:membrane"/>
    <property type="evidence" value="ECO:0007669"/>
    <property type="project" value="TreeGrafter"/>
</dbReference>
<gene>
    <name evidence="3" type="ORF">LPB04_06480</name>
</gene>
<sequence length="346" mass="38523">MKSQTTLRLIQVDALRGIAALMVVFFHYTTKYEELFGHAGKPAVYVPWGYLGVNLFFMISGFVIFMTLDKTVRPLDFVVSRGFRLYPAYWFAVTVTFLITQWTDLHGQTVDLGTALINLSMVQGLFGIKNVDGVYWTLKIELIFYGWALLLFYLRSLDKIQGVLIGLLLLRCVEHFVPSASGYTIPSELSRLLLLDVIPWFAAGISIYKLSFNQSKNKKPSYVVVVILSALAIGLSDGLALTGLLVLFALLLFSAATGSISLLSHRIFTLLGTMSYCLYLLHENIGWSIIAACEKAGTSANTAILLALFVSLGLSFVAMRIVEQPAVAWGRAWYRLYRARRDDAVA</sequence>
<dbReference type="KEGG" id="mlir:LPB04_06480"/>
<dbReference type="AlphaFoldDB" id="A0A7L9U7U1"/>
<dbReference type="InterPro" id="IPR050879">
    <property type="entry name" value="Acyltransferase_3"/>
</dbReference>
<keyword evidence="1" id="KW-0472">Membrane</keyword>
<keyword evidence="1" id="KW-1133">Transmembrane helix</keyword>
<keyword evidence="1" id="KW-0812">Transmembrane</keyword>
<feature type="domain" description="Acyltransferase 3" evidence="2">
    <location>
        <begin position="11"/>
        <end position="319"/>
    </location>
</feature>
<evidence type="ECO:0000313" key="3">
    <source>
        <dbReference type="EMBL" id="QOL50927.1"/>
    </source>
</evidence>
<feature type="transmembrane region" description="Helical" evidence="1">
    <location>
        <begin position="48"/>
        <end position="66"/>
    </location>
</feature>
<proteinExistence type="predicted"/>
<dbReference type="PANTHER" id="PTHR23028">
    <property type="entry name" value="ACETYLTRANSFERASE"/>
    <property type="match status" value="1"/>
</dbReference>
<protein>
    <submittedName>
        <fullName evidence="3">Acyltransferase</fullName>
    </submittedName>
</protein>
<keyword evidence="4" id="KW-1185">Reference proteome</keyword>
<dbReference type="EMBL" id="CP062941">
    <property type="protein sequence ID" value="QOL50927.1"/>
    <property type="molecule type" value="Genomic_DNA"/>
</dbReference>
<name>A0A7L9U7U1_9BURK</name>
<dbReference type="Proteomes" id="UP000593875">
    <property type="component" value="Chromosome"/>
</dbReference>
<dbReference type="InterPro" id="IPR002656">
    <property type="entry name" value="Acyl_transf_3_dom"/>
</dbReference>
<dbReference type="GO" id="GO:0016747">
    <property type="term" value="F:acyltransferase activity, transferring groups other than amino-acyl groups"/>
    <property type="evidence" value="ECO:0007669"/>
    <property type="project" value="InterPro"/>
</dbReference>